<keyword evidence="11" id="KW-1185">Reference proteome</keyword>
<name>A0A3R7NGY1_9TRYP</name>
<evidence type="ECO:0000256" key="2">
    <source>
        <dbReference type="ARBA" id="ARBA00012759"/>
    </source>
</evidence>
<accession>A0A3R7NGY1</accession>
<feature type="domain" description="Ubiquitin-like" evidence="8">
    <location>
        <begin position="1"/>
        <end position="71"/>
    </location>
</feature>
<dbReference type="PANTHER" id="PTHR43982">
    <property type="entry name" value="UBIQUITIN CARBOXYL-TERMINAL HYDROLASE"/>
    <property type="match status" value="1"/>
</dbReference>
<comment type="caution">
    <text evidence="10">The sequence shown here is derived from an EMBL/GenBank/DDBJ whole genome shotgun (WGS) entry which is preliminary data.</text>
</comment>
<dbReference type="RefSeq" id="XP_029228481.1">
    <property type="nucleotide sequence ID" value="XM_029371423.1"/>
</dbReference>
<evidence type="ECO:0000256" key="4">
    <source>
        <dbReference type="ARBA" id="ARBA00022786"/>
    </source>
</evidence>
<dbReference type="OrthoDB" id="333239at2759"/>
<dbReference type="InterPro" id="IPR044635">
    <property type="entry name" value="UBP14-like"/>
</dbReference>
<evidence type="ECO:0000259" key="8">
    <source>
        <dbReference type="PROSITE" id="PS50053"/>
    </source>
</evidence>
<dbReference type="InterPro" id="IPR001394">
    <property type="entry name" value="Peptidase_C19_UCH"/>
</dbReference>
<dbReference type="GO" id="GO:0016579">
    <property type="term" value="P:protein deubiquitination"/>
    <property type="evidence" value="ECO:0007669"/>
    <property type="project" value="InterPro"/>
</dbReference>
<evidence type="ECO:0000256" key="7">
    <source>
        <dbReference type="SAM" id="MobiDB-lite"/>
    </source>
</evidence>
<feature type="domain" description="USP" evidence="9">
    <location>
        <begin position="100"/>
        <end position="369"/>
    </location>
</feature>
<dbReference type="SMART" id="SM00213">
    <property type="entry name" value="UBQ"/>
    <property type="match status" value="1"/>
</dbReference>
<dbReference type="GO" id="GO:0004843">
    <property type="term" value="F:cysteine-type deubiquitinase activity"/>
    <property type="evidence" value="ECO:0007669"/>
    <property type="project" value="UniProtKB-EC"/>
</dbReference>
<dbReference type="PROSITE" id="PS00972">
    <property type="entry name" value="USP_1"/>
    <property type="match status" value="1"/>
</dbReference>
<dbReference type="GO" id="GO:0070628">
    <property type="term" value="F:proteasome binding"/>
    <property type="evidence" value="ECO:0007669"/>
    <property type="project" value="TreeGrafter"/>
</dbReference>
<feature type="region of interest" description="Disordered" evidence="7">
    <location>
        <begin position="329"/>
        <end position="369"/>
    </location>
</feature>
<dbReference type="PROSITE" id="PS50053">
    <property type="entry name" value="UBIQUITIN_2"/>
    <property type="match status" value="1"/>
</dbReference>
<evidence type="ECO:0000256" key="1">
    <source>
        <dbReference type="ARBA" id="ARBA00000707"/>
    </source>
</evidence>
<protein>
    <recommendedName>
        <fullName evidence="2">ubiquitinyl hydrolase 1</fullName>
        <ecNumber evidence="2">3.4.19.12</ecNumber>
    </recommendedName>
</protein>
<proteinExistence type="predicted"/>
<dbReference type="EMBL" id="MKKU01000233">
    <property type="protein sequence ID" value="RNF18396.1"/>
    <property type="molecule type" value="Genomic_DNA"/>
</dbReference>
<dbReference type="InterPro" id="IPR018200">
    <property type="entry name" value="USP_CS"/>
</dbReference>
<feature type="compositionally biased region" description="Basic and acidic residues" evidence="7">
    <location>
        <begin position="329"/>
        <end position="359"/>
    </location>
</feature>
<evidence type="ECO:0000256" key="3">
    <source>
        <dbReference type="ARBA" id="ARBA00022670"/>
    </source>
</evidence>
<evidence type="ECO:0000313" key="11">
    <source>
        <dbReference type="Proteomes" id="UP000284403"/>
    </source>
</evidence>
<evidence type="ECO:0000256" key="5">
    <source>
        <dbReference type="ARBA" id="ARBA00022801"/>
    </source>
</evidence>
<dbReference type="GO" id="GO:0043161">
    <property type="term" value="P:proteasome-mediated ubiquitin-dependent protein catabolic process"/>
    <property type="evidence" value="ECO:0007669"/>
    <property type="project" value="InterPro"/>
</dbReference>
<dbReference type="InterPro" id="IPR028889">
    <property type="entry name" value="USP"/>
</dbReference>
<dbReference type="EC" id="3.4.19.12" evidence="2"/>
<organism evidence="10 11">
    <name type="scientific">Trypanosoma conorhini</name>
    <dbReference type="NCBI Taxonomy" id="83891"/>
    <lineage>
        <taxon>Eukaryota</taxon>
        <taxon>Discoba</taxon>
        <taxon>Euglenozoa</taxon>
        <taxon>Kinetoplastea</taxon>
        <taxon>Metakinetoplastina</taxon>
        <taxon>Trypanosomatida</taxon>
        <taxon>Trypanosomatidae</taxon>
        <taxon>Trypanosoma</taxon>
    </lineage>
</organism>
<dbReference type="InterPro" id="IPR029071">
    <property type="entry name" value="Ubiquitin-like_domsf"/>
</dbReference>
<dbReference type="InterPro" id="IPR038765">
    <property type="entry name" value="Papain-like_cys_pep_sf"/>
</dbReference>
<keyword evidence="4" id="KW-0833">Ubl conjugation pathway</keyword>
<comment type="catalytic activity">
    <reaction evidence="1">
        <text>Thiol-dependent hydrolysis of ester, thioester, amide, peptide and isopeptide bonds formed by the C-terminal Gly of ubiquitin (a 76-residue protein attached to proteins as an intracellular targeting signal).</text>
        <dbReference type="EC" id="3.4.19.12"/>
    </reaction>
</comment>
<dbReference type="GeneID" id="40318124"/>
<evidence type="ECO:0000259" key="9">
    <source>
        <dbReference type="PROSITE" id="PS50235"/>
    </source>
</evidence>
<evidence type="ECO:0000256" key="6">
    <source>
        <dbReference type="ARBA" id="ARBA00022807"/>
    </source>
</evidence>
<dbReference type="Proteomes" id="UP000284403">
    <property type="component" value="Unassembled WGS sequence"/>
</dbReference>
<dbReference type="InterPro" id="IPR000626">
    <property type="entry name" value="Ubiquitin-like_dom"/>
</dbReference>
<reference evidence="10 11" key="1">
    <citation type="journal article" date="2018" name="BMC Genomics">
        <title>Genomic comparison of Trypanosoma conorhini and Trypanosoma rangeli to Trypanosoma cruzi strains of high and low virulence.</title>
        <authorList>
            <person name="Bradwell K.R."/>
            <person name="Koparde V.N."/>
            <person name="Matveyev A.V."/>
            <person name="Serrano M.G."/>
            <person name="Alves J.M."/>
            <person name="Parikh H."/>
            <person name="Huang B."/>
            <person name="Lee V."/>
            <person name="Espinosa-Alvarez O."/>
            <person name="Ortiz P.A."/>
            <person name="Costa-Martins A.G."/>
            <person name="Teixeira M.M."/>
            <person name="Buck G.A."/>
        </authorList>
    </citation>
    <scope>NUCLEOTIDE SEQUENCE [LARGE SCALE GENOMIC DNA]</scope>
    <source>
        <strain evidence="10 11">025E</strain>
    </source>
</reference>
<sequence>MATVKVKWGRELLELAVSLQSTVGEFKAELQRVTHVPVGRQKLMGVKANASNDGATLSEVGVSDGKTLMLLGTAAEPPKTDVPPPPAADTAPHPVATMPAGLKNIANTCYMNAALQLLRLVPELPELLGSRGGDALLRSLDQLYKSMDANKGPIAPLLFWNALIMQNPTFGELDERGLPMQHDSQEVLNTIIQRVNNGIPDTHTRLFGGMMRQTTACKETPDDPPTVRDLPFFMLSCNINAEVQMLETGLDAAFNETIPIHSETLAREALYSRTTRLSSLPEYLFVHLVRFSWRADTQKKAKILKPITFPPVLDVFTLCTEELKESMQEGRGRALARRDKELERRRDARQKTRLEEATKTRGSVHTGDG</sequence>
<dbReference type="AlphaFoldDB" id="A0A3R7NGY1"/>
<keyword evidence="3" id="KW-0645">Protease</keyword>
<dbReference type="PANTHER" id="PTHR43982:SF1">
    <property type="entry name" value="UBIQUITIN CARBOXYL-TERMINAL HYDROLASE 14"/>
    <property type="match status" value="1"/>
</dbReference>
<dbReference type="Gene3D" id="3.90.70.10">
    <property type="entry name" value="Cysteine proteinases"/>
    <property type="match status" value="1"/>
</dbReference>
<evidence type="ECO:0000313" key="10">
    <source>
        <dbReference type="EMBL" id="RNF18396.1"/>
    </source>
</evidence>
<dbReference type="Pfam" id="PF00240">
    <property type="entry name" value="ubiquitin"/>
    <property type="match status" value="1"/>
</dbReference>
<keyword evidence="5 10" id="KW-0378">Hydrolase</keyword>
<gene>
    <name evidence="10" type="ORF">Tco025E_04513</name>
</gene>
<dbReference type="SUPFAM" id="SSF54236">
    <property type="entry name" value="Ubiquitin-like"/>
    <property type="match status" value="1"/>
</dbReference>
<dbReference type="GO" id="GO:0061136">
    <property type="term" value="P:regulation of proteasomal protein catabolic process"/>
    <property type="evidence" value="ECO:0007669"/>
    <property type="project" value="TreeGrafter"/>
</dbReference>
<keyword evidence="6" id="KW-0788">Thiol protease</keyword>
<dbReference type="Gene3D" id="3.10.20.90">
    <property type="entry name" value="Phosphatidylinositol 3-kinase Catalytic Subunit, Chain A, domain 1"/>
    <property type="match status" value="1"/>
</dbReference>
<dbReference type="SUPFAM" id="SSF54001">
    <property type="entry name" value="Cysteine proteinases"/>
    <property type="match status" value="1"/>
</dbReference>
<dbReference type="PROSITE" id="PS50235">
    <property type="entry name" value="USP_3"/>
    <property type="match status" value="1"/>
</dbReference>
<dbReference type="Pfam" id="PF00443">
    <property type="entry name" value="UCH"/>
    <property type="match status" value="1"/>
</dbReference>